<accession>A0A1I3V9C2</accession>
<dbReference type="InterPro" id="IPR037171">
    <property type="entry name" value="NagB/RpiA_transferase-like"/>
</dbReference>
<keyword evidence="3" id="KW-1185">Reference proteome</keyword>
<reference evidence="2 3" key="1">
    <citation type="submission" date="2016-10" db="EMBL/GenBank/DDBJ databases">
        <authorList>
            <person name="de Groot N.N."/>
        </authorList>
    </citation>
    <scope>NUCLEOTIDE SEQUENCE [LARGE SCALE GENOMIC DNA]</scope>
    <source>
        <strain evidence="2 3">IBRC-M 10445</strain>
    </source>
</reference>
<keyword evidence="2" id="KW-0648">Protein biosynthesis</keyword>
<evidence type="ECO:0000256" key="1">
    <source>
        <dbReference type="RuleBase" id="RU003814"/>
    </source>
</evidence>
<dbReference type="Pfam" id="PF01008">
    <property type="entry name" value="IF-2B"/>
    <property type="match status" value="1"/>
</dbReference>
<comment type="similarity">
    <text evidence="1">Belongs to the eIF-2B alpha/beta/delta subunits family.</text>
</comment>
<dbReference type="Proteomes" id="UP000199445">
    <property type="component" value="Unassembled WGS sequence"/>
</dbReference>
<dbReference type="GO" id="GO:0019509">
    <property type="term" value="P:L-methionine salvage from methylthioadenosine"/>
    <property type="evidence" value="ECO:0007669"/>
    <property type="project" value="TreeGrafter"/>
</dbReference>
<dbReference type="GO" id="GO:0003743">
    <property type="term" value="F:translation initiation factor activity"/>
    <property type="evidence" value="ECO:0007669"/>
    <property type="project" value="UniProtKB-KW"/>
</dbReference>
<dbReference type="OrthoDB" id="6113936at2"/>
<evidence type="ECO:0000313" key="3">
    <source>
        <dbReference type="Proteomes" id="UP000199445"/>
    </source>
</evidence>
<dbReference type="GO" id="GO:0046523">
    <property type="term" value="F:S-methyl-5-thioribose-1-phosphate isomerase activity"/>
    <property type="evidence" value="ECO:0007669"/>
    <property type="project" value="TreeGrafter"/>
</dbReference>
<name>A0A1I3V9C2_9GAMM</name>
<organism evidence="2 3">
    <name type="scientific">Marinobacter persicus</name>
    <dbReference type="NCBI Taxonomy" id="930118"/>
    <lineage>
        <taxon>Bacteria</taxon>
        <taxon>Pseudomonadati</taxon>
        <taxon>Pseudomonadota</taxon>
        <taxon>Gammaproteobacteria</taxon>
        <taxon>Pseudomonadales</taxon>
        <taxon>Marinobacteraceae</taxon>
        <taxon>Marinobacter</taxon>
    </lineage>
</organism>
<proteinExistence type="inferred from homology"/>
<dbReference type="PANTHER" id="PTHR43475">
    <property type="entry name" value="METHYLTHIORIBOSE-1-PHOSPHATE ISOMERASE"/>
    <property type="match status" value="1"/>
</dbReference>
<dbReference type="PANTHER" id="PTHR43475:SF3">
    <property type="entry name" value="TRANSLATION INITIATION FACTOR EIF-2B SUBUNIT FAMILY PROTEIN (AFU_ORTHOLOGUE AFUA_2G14290)"/>
    <property type="match status" value="1"/>
</dbReference>
<dbReference type="InterPro" id="IPR000649">
    <property type="entry name" value="IF-2B-related"/>
</dbReference>
<evidence type="ECO:0000313" key="2">
    <source>
        <dbReference type="EMBL" id="SFJ90976.1"/>
    </source>
</evidence>
<keyword evidence="2" id="KW-0396">Initiation factor</keyword>
<dbReference type="RefSeq" id="WP_091704743.1">
    <property type="nucleotide sequence ID" value="NZ_BMYN01000001.1"/>
</dbReference>
<gene>
    <name evidence="2" type="ORF">SAMN05216429_107133</name>
</gene>
<dbReference type="AlphaFoldDB" id="A0A1I3V9C2"/>
<protein>
    <submittedName>
        <fullName evidence="2">Translation initiation factor eIF-2B subunit delta</fullName>
    </submittedName>
</protein>
<dbReference type="Gene3D" id="3.40.50.10470">
    <property type="entry name" value="Translation initiation factor eif-2b, domain 2"/>
    <property type="match status" value="1"/>
</dbReference>
<dbReference type="EMBL" id="FOSC01000007">
    <property type="protein sequence ID" value="SFJ90976.1"/>
    <property type="molecule type" value="Genomic_DNA"/>
</dbReference>
<dbReference type="SUPFAM" id="SSF100950">
    <property type="entry name" value="NagB/RpiA/CoA transferase-like"/>
    <property type="match status" value="1"/>
</dbReference>
<dbReference type="InterPro" id="IPR042529">
    <property type="entry name" value="IF_2B-like_C"/>
</dbReference>
<sequence length="284" mass="31110">MPHFPSSAQVLLDQLKQDTTSGATQLALATLRNLQTWTDEHHPSAGETAVVLTALAEARPSMVVIGNALESVRSRLKSNHNNAGPIISEQIQLLENASQDMARHARSRIPEGATVMTHSASSAVLALFEDMVRANHRFSVICTQSSPGMEGYTVARRLDTRRVPVTLITDAQMGLFVPQSDVIVTGCDCWLSDHYFVNKSGTLLLALAARHFRKPFWVLADSFRDSNKTHDTVNLEELPAREMAAPEGGFVTARNIYFETIPETLITGRISEQGVFSYPAGPGR</sequence>